<dbReference type="EMBL" id="MGAL01000013">
    <property type="protein sequence ID" value="OGK48582.1"/>
    <property type="molecule type" value="Genomic_DNA"/>
</dbReference>
<dbReference type="Gene3D" id="3.40.50.1110">
    <property type="entry name" value="SGNH hydrolase"/>
    <property type="match status" value="1"/>
</dbReference>
<accession>A0A1F7IYY3</accession>
<protein>
    <recommendedName>
        <fullName evidence="4">SGNH hydrolase-type esterase domain-containing protein</fullName>
    </recommendedName>
</protein>
<evidence type="ECO:0000256" key="1">
    <source>
        <dbReference type="SAM" id="Phobius"/>
    </source>
</evidence>
<keyword evidence="1" id="KW-0472">Membrane</keyword>
<name>A0A1F7IYY3_9BACT</name>
<dbReference type="STRING" id="1802061.A3A93_03895"/>
<proteinExistence type="predicted"/>
<keyword evidence="1" id="KW-0812">Transmembrane</keyword>
<evidence type="ECO:0000313" key="3">
    <source>
        <dbReference type="Proteomes" id="UP000177141"/>
    </source>
</evidence>
<dbReference type="InterPro" id="IPR036514">
    <property type="entry name" value="SGNH_hydro_sf"/>
</dbReference>
<feature type="transmembrane region" description="Helical" evidence="1">
    <location>
        <begin position="6"/>
        <end position="25"/>
    </location>
</feature>
<reference evidence="2 3" key="1">
    <citation type="journal article" date="2016" name="Nat. Commun.">
        <title>Thousands of microbial genomes shed light on interconnected biogeochemical processes in an aquifer system.</title>
        <authorList>
            <person name="Anantharaman K."/>
            <person name="Brown C.T."/>
            <person name="Hug L.A."/>
            <person name="Sharon I."/>
            <person name="Castelle C.J."/>
            <person name="Probst A.J."/>
            <person name="Thomas B.C."/>
            <person name="Singh A."/>
            <person name="Wilkins M.J."/>
            <person name="Karaoz U."/>
            <person name="Brodie E.L."/>
            <person name="Williams K.H."/>
            <person name="Hubbard S.S."/>
            <person name="Banfield J.F."/>
        </authorList>
    </citation>
    <scope>NUCLEOTIDE SEQUENCE [LARGE SCALE GENOMIC DNA]</scope>
</reference>
<gene>
    <name evidence="2" type="ORF">A3A93_03895</name>
</gene>
<dbReference type="SUPFAM" id="SSF52266">
    <property type="entry name" value="SGNH hydrolase"/>
    <property type="match status" value="1"/>
</dbReference>
<keyword evidence="1" id="KW-1133">Transmembrane helix</keyword>
<sequence>MNKLILSSIFLIECLVIVFLTFRIFNKKLVLGEAVVAPIKKESVVLNKKSKYKYYYEPKANTVKQINADWGPYNGKYTINDDTLVERYNYELKKPEKTYRIITLGDSYTFGLYVDTPDNWPEQLEDLFKNEMHCQGYSKFEVINLGVQGYDIQWEVERFLLKGIKYNPDLVLWLIKDDDVIQVNETMFEKMSHYPRGVRDENWFRGMEETFNELGEKKTREIQQRAISDYMDFYKGKTIFITFPNKGNFPYDIIGDILDENKERTDFMYLEDIYKDNQDYYANDFHPTPKGHVVIAQNIFDYLTRTKIIPCD</sequence>
<dbReference type="AlphaFoldDB" id="A0A1F7IYY3"/>
<organism evidence="2 3">
    <name type="scientific">Candidatus Roizmanbacteria bacterium RIFCSPLOWO2_01_FULL_38_12</name>
    <dbReference type="NCBI Taxonomy" id="1802061"/>
    <lineage>
        <taxon>Bacteria</taxon>
        <taxon>Candidatus Roizmaniibacteriota</taxon>
    </lineage>
</organism>
<dbReference type="CDD" id="cd00229">
    <property type="entry name" value="SGNH_hydrolase"/>
    <property type="match status" value="1"/>
</dbReference>
<dbReference type="Proteomes" id="UP000177141">
    <property type="component" value="Unassembled WGS sequence"/>
</dbReference>
<evidence type="ECO:0008006" key="4">
    <source>
        <dbReference type="Google" id="ProtNLM"/>
    </source>
</evidence>
<evidence type="ECO:0000313" key="2">
    <source>
        <dbReference type="EMBL" id="OGK48582.1"/>
    </source>
</evidence>
<comment type="caution">
    <text evidence="2">The sequence shown here is derived from an EMBL/GenBank/DDBJ whole genome shotgun (WGS) entry which is preliminary data.</text>
</comment>